<keyword evidence="8" id="KW-1185">Reference proteome</keyword>
<feature type="coiled-coil region" evidence="4">
    <location>
        <begin position="79"/>
        <end position="132"/>
    </location>
</feature>
<reference evidence="7 8" key="1">
    <citation type="submission" date="2024-09" db="EMBL/GenBank/DDBJ databases">
        <title>Floridaenema gen nov. (Aerosakkonemataceae, Aerosakkonematales ord. nov., Cyanobacteria) from benthic tropical and subtropical fresh waters, with the description of four new species.</title>
        <authorList>
            <person name="Moretto J.A."/>
            <person name="Berthold D.E."/>
            <person name="Lefler F.W."/>
            <person name="Huang I.-S."/>
            <person name="Laughinghouse H. IV."/>
        </authorList>
    </citation>
    <scope>NUCLEOTIDE SEQUENCE [LARGE SCALE GENOMIC DNA]</scope>
    <source>
        <strain evidence="7 8">BLCC-F154</strain>
    </source>
</reference>
<dbReference type="Gene3D" id="1.10.287.950">
    <property type="entry name" value="Methyl-accepting chemotaxis protein"/>
    <property type="match status" value="1"/>
</dbReference>
<keyword evidence="5" id="KW-1133">Transmembrane helix</keyword>
<evidence type="ECO:0000256" key="2">
    <source>
        <dbReference type="ARBA" id="ARBA00029447"/>
    </source>
</evidence>
<dbReference type="EMBL" id="JBHFNS010000034">
    <property type="protein sequence ID" value="MFB2935138.1"/>
    <property type="molecule type" value="Genomic_DNA"/>
</dbReference>
<keyword evidence="5" id="KW-0812">Transmembrane</keyword>
<dbReference type="InterPro" id="IPR004089">
    <property type="entry name" value="MCPsignal_dom"/>
</dbReference>
<dbReference type="InterPro" id="IPR007891">
    <property type="entry name" value="CHASE3"/>
</dbReference>
<organism evidence="7 8">
    <name type="scientific">Floridaenema fluviatile BLCC-F154</name>
    <dbReference type="NCBI Taxonomy" id="3153640"/>
    <lineage>
        <taxon>Bacteria</taxon>
        <taxon>Bacillati</taxon>
        <taxon>Cyanobacteriota</taxon>
        <taxon>Cyanophyceae</taxon>
        <taxon>Oscillatoriophycideae</taxon>
        <taxon>Aerosakkonematales</taxon>
        <taxon>Aerosakkonemataceae</taxon>
        <taxon>Floridanema</taxon>
        <taxon>Floridanema fluviatile</taxon>
    </lineage>
</organism>
<feature type="transmembrane region" description="Helical" evidence="5">
    <location>
        <begin position="181"/>
        <end position="205"/>
    </location>
</feature>
<proteinExistence type="inferred from homology"/>
<dbReference type="PANTHER" id="PTHR32089:SF112">
    <property type="entry name" value="LYSOZYME-LIKE PROTEIN-RELATED"/>
    <property type="match status" value="1"/>
</dbReference>
<dbReference type="Proteomes" id="UP001576776">
    <property type="component" value="Unassembled WGS sequence"/>
</dbReference>
<sequence>MKHHIKLRGRLFIAFLIPVSLALGFSGIVYSISNQVADTFKQVGRTEKILISGNEMLSRIALMGRQVRGYLLTRQTNYLNEYEKQRLLYQEALKVADREIIDPEQRKRFTQLKELVTKYEQTAQEAIDLEKQGKHKEALVKSLQESQLSMGKIDDLNQELNKNEEKILNHFSTNANNSIQFLVIAATIMSLLTLACSVIAGYFIWTNIAGTIQQTVNTIANSTNEITATVTEQELSATQQATAVNQTTTAMDELGVSAKQSAEKAQLAASSAQQVSVLAAQGSQAIDRTLEDMLELKNTVVVIAEKIIYLSDRTNQISSIITLVTELANQTNMLALNAAVEAVRAGENGKGFAVVAAEIRKLADESKKSSSKINLLVNEIENAIGATVIVADEGKKRVDNSMKTAEDTANTFAKVAEAINDVVANNMQISLNAKQQAIAIQQVVDAMNTLNQGAVQTASGINQTKVGTQRLNEALLNLQTVI</sequence>
<keyword evidence="4" id="KW-0175">Coiled coil</keyword>
<dbReference type="Pfam" id="PF05227">
    <property type="entry name" value="CHASE3"/>
    <property type="match status" value="1"/>
</dbReference>
<evidence type="ECO:0000259" key="6">
    <source>
        <dbReference type="PROSITE" id="PS50111"/>
    </source>
</evidence>
<gene>
    <name evidence="7" type="ORF">ACE1B6_07645</name>
</gene>
<evidence type="ECO:0000256" key="3">
    <source>
        <dbReference type="PROSITE-ProRule" id="PRU00284"/>
    </source>
</evidence>
<comment type="caution">
    <text evidence="7">The sequence shown here is derived from an EMBL/GenBank/DDBJ whole genome shotgun (WGS) entry which is preliminary data.</text>
</comment>
<evidence type="ECO:0000256" key="5">
    <source>
        <dbReference type="SAM" id="Phobius"/>
    </source>
</evidence>
<name>A0ABV4Y9E1_9CYAN</name>
<dbReference type="PRINTS" id="PR00260">
    <property type="entry name" value="CHEMTRNSDUCR"/>
</dbReference>
<dbReference type="SMART" id="SM00283">
    <property type="entry name" value="MA"/>
    <property type="match status" value="1"/>
</dbReference>
<feature type="domain" description="Methyl-accepting transducer" evidence="6">
    <location>
        <begin position="215"/>
        <end position="451"/>
    </location>
</feature>
<evidence type="ECO:0000313" key="7">
    <source>
        <dbReference type="EMBL" id="MFB2935138.1"/>
    </source>
</evidence>
<dbReference type="Pfam" id="PF00015">
    <property type="entry name" value="MCPsignal"/>
    <property type="match status" value="1"/>
</dbReference>
<evidence type="ECO:0000256" key="1">
    <source>
        <dbReference type="ARBA" id="ARBA00023224"/>
    </source>
</evidence>
<dbReference type="InterPro" id="IPR004090">
    <property type="entry name" value="Chemotax_Me-accpt_rcpt"/>
</dbReference>
<dbReference type="RefSeq" id="WP_413256658.1">
    <property type="nucleotide sequence ID" value="NZ_JBHFNS010000034.1"/>
</dbReference>
<keyword evidence="5" id="KW-0472">Membrane</keyword>
<evidence type="ECO:0000313" key="8">
    <source>
        <dbReference type="Proteomes" id="UP001576776"/>
    </source>
</evidence>
<dbReference type="PANTHER" id="PTHR32089">
    <property type="entry name" value="METHYL-ACCEPTING CHEMOTAXIS PROTEIN MCPB"/>
    <property type="match status" value="1"/>
</dbReference>
<keyword evidence="1 3" id="KW-0807">Transducer</keyword>
<dbReference type="PROSITE" id="PS50111">
    <property type="entry name" value="CHEMOTAXIS_TRANSDUC_2"/>
    <property type="match status" value="1"/>
</dbReference>
<protein>
    <submittedName>
        <fullName evidence="7">Methyl-accepting chemotaxis protein</fullName>
    </submittedName>
</protein>
<comment type="similarity">
    <text evidence="2">Belongs to the methyl-accepting chemotaxis (MCP) protein family.</text>
</comment>
<accession>A0ABV4Y9E1</accession>
<evidence type="ECO:0000256" key="4">
    <source>
        <dbReference type="SAM" id="Coils"/>
    </source>
</evidence>
<dbReference type="SUPFAM" id="SSF58104">
    <property type="entry name" value="Methyl-accepting chemotaxis protein (MCP) signaling domain"/>
    <property type="match status" value="1"/>
</dbReference>